<dbReference type="AlphaFoldDB" id="A0A1N6WN69"/>
<keyword evidence="1" id="KW-0813">Transport</keyword>
<keyword evidence="9" id="KW-0406">Ion transport</keyword>
<dbReference type="InterPro" id="IPR027417">
    <property type="entry name" value="P-loop_NTPase"/>
</dbReference>
<protein>
    <submittedName>
        <fullName evidence="12">Zinc transport system ATP-binding protein</fullName>
    </submittedName>
</protein>
<evidence type="ECO:0000256" key="6">
    <source>
        <dbReference type="ARBA" id="ARBA00022840"/>
    </source>
</evidence>
<dbReference type="SMART" id="SM00382">
    <property type="entry name" value="AAA"/>
    <property type="match status" value="1"/>
</dbReference>
<evidence type="ECO:0000256" key="5">
    <source>
        <dbReference type="ARBA" id="ARBA00022833"/>
    </source>
</evidence>
<proteinExistence type="predicted"/>
<dbReference type="EMBL" id="FTMN01000011">
    <property type="protein sequence ID" value="SIQ91527.1"/>
    <property type="molecule type" value="Genomic_DNA"/>
</dbReference>
<keyword evidence="4" id="KW-0547">Nucleotide-binding</keyword>
<keyword evidence="7" id="KW-0864">Zinc transport</keyword>
<dbReference type="InterPro" id="IPR003439">
    <property type="entry name" value="ABC_transporter-like_ATP-bd"/>
</dbReference>
<dbReference type="GO" id="GO:0010043">
    <property type="term" value="P:response to zinc ion"/>
    <property type="evidence" value="ECO:0007669"/>
    <property type="project" value="TreeGrafter"/>
</dbReference>
<dbReference type="Pfam" id="PF00005">
    <property type="entry name" value="ABC_tran"/>
    <property type="match status" value="1"/>
</dbReference>
<dbReference type="GO" id="GO:0016887">
    <property type="term" value="F:ATP hydrolysis activity"/>
    <property type="evidence" value="ECO:0007669"/>
    <property type="project" value="InterPro"/>
</dbReference>
<gene>
    <name evidence="12" type="ORF">SAMN05421647_11163</name>
</gene>
<evidence type="ECO:0000313" key="12">
    <source>
        <dbReference type="EMBL" id="SIQ91527.1"/>
    </source>
</evidence>
<evidence type="ECO:0000256" key="1">
    <source>
        <dbReference type="ARBA" id="ARBA00022448"/>
    </source>
</evidence>
<dbReference type="Proteomes" id="UP000186895">
    <property type="component" value="Unassembled WGS sequence"/>
</dbReference>
<evidence type="ECO:0000256" key="9">
    <source>
        <dbReference type="ARBA" id="ARBA00023065"/>
    </source>
</evidence>
<dbReference type="STRING" id="49186.SAMN05421647_11163"/>
<keyword evidence="10" id="KW-0472">Membrane</keyword>
<dbReference type="SUPFAM" id="SSF52540">
    <property type="entry name" value="P-loop containing nucleoside triphosphate hydrolases"/>
    <property type="match status" value="1"/>
</dbReference>
<evidence type="ECO:0000256" key="3">
    <source>
        <dbReference type="ARBA" id="ARBA00022519"/>
    </source>
</evidence>
<evidence type="ECO:0000313" key="13">
    <source>
        <dbReference type="Proteomes" id="UP000186895"/>
    </source>
</evidence>
<dbReference type="PANTHER" id="PTHR42734:SF9">
    <property type="entry name" value="ZINC IMPORT ATP-BINDING PROTEIN ZNUC"/>
    <property type="match status" value="1"/>
</dbReference>
<dbReference type="GO" id="GO:0005524">
    <property type="term" value="F:ATP binding"/>
    <property type="evidence" value="ECO:0007669"/>
    <property type="project" value="UniProtKB-KW"/>
</dbReference>
<dbReference type="Gene3D" id="3.40.50.300">
    <property type="entry name" value="P-loop containing nucleotide triphosphate hydrolases"/>
    <property type="match status" value="1"/>
</dbReference>
<evidence type="ECO:0000256" key="2">
    <source>
        <dbReference type="ARBA" id="ARBA00022475"/>
    </source>
</evidence>
<dbReference type="GO" id="GO:0006829">
    <property type="term" value="P:zinc ion transport"/>
    <property type="evidence" value="ECO:0007669"/>
    <property type="project" value="UniProtKB-KW"/>
</dbReference>
<evidence type="ECO:0000256" key="8">
    <source>
        <dbReference type="ARBA" id="ARBA00022967"/>
    </source>
</evidence>
<keyword evidence="2" id="KW-1003">Cell membrane</keyword>
<dbReference type="InterPro" id="IPR003593">
    <property type="entry name" value="AAA+_ATPase"/>
</dbReference>
<dbReference type="RefSeq" id="WP_076465541.1">
    <property type="nucleotide sequence ID" value="NZ_FTMN01000011.1"/>
</dbReference>
<evidence type="ECO:0000256" key="7">
    <source>
        <dbReference type="ARBA" id="ARBA00022906"/>
    </source>
</evidence>
<dbReference type="InterPro" id="IPR050153">
    <property type="entry name" value="Metal_Ion_Import_ABC"/>
</dbReference>
<dbReference type="PROSITE" id="PS50893">
    <property type="entry name" value="ABC_TRANSPORTER_2"/>
    <property type="match status" value="1"/>
</dbReference>
<name>A0A1N6WN69_9GAMM</name>
<evidence type="ECO:0000256" key="4">
    <source>
        <dbReference type="ARBA" id="ARBA00022741"/>
    </source>
</evidence>
<keyword evidence="5" id="KW-0862">Zinc</keyword>
<evidence type="ECO:0000259" key="11">
    <source>
        <dbReference type="PROSITE" id="PS50893"/>
    </source>
</evidence>
<keyword evidence="3" id="KW-0997">Cell inner membrane</keyword>
<dbReference type="PANTHER" id="PTHR42734">
    <property type="entry name" value="METAL TRANSPORT SYSTEM ATP-BINDING PROTEIN TM_0124-RELATED"/>
    <property type="match status" value="1"/>
</dbReference>
<feature type="domain" description="ABC transporter" evidence="11">
    <location>
        <begin position="9"/>
        <end position="224"/>
    </location>
</feature>
<organism evidence="12 13">
    <name type="scientific">Marinobacterium stanieri</name>
    <dbReference type="NCBI Taxonomy" id="49186"/>
    <lineage>
        <taxon>Bacteria</taxon>
        <taxon>Pseudomonadati</taxon>
        <taxon>Pseudomonadota</taxon>
        <taxon>Gammaproteobacteria</taxon>
        <taxon>Oceanospirillales</taxon>
        <taxon>Oceanospirillaceae</taxon>
        <taxon>Marinobacterium</taxon>
    </lineage>
</organism>
<dbReference type="CDD" id="cd03235">
    <property type="entry name" value="ABC_Metallic_Cations"/>
    <property type="match status" value="1"/>
</dbReference>
<keyword evidence="8" id="KW-1278">Translocase</keyword>
<dbReference type="eggNOG" id="COG1121">
    <property type="taxonomic scope" value="Bacteria"/>
</dbReference>
<evidence type="ECO:0000256" key="10">
    <source>
        <dbReference type="ARBA" id="ARBA00023136"/>
    </source>
</evidence>
<sequence>MPEHNPDLIRLDNISVNFNHQVALSQVNLSLHDDCITTLIGPNGAGKTTLVRVVLGLIKPSSGNLWRKPGLRIGYMPQKLHIDHTLPLSVERFLQTPVKTDKQLMIKALEDVGAAHLIKHSIHNLSGGETQRVLLARALLRDPQLLVLDEPVQGVDLSGQLELYQLIADIRKQRHCGVLMISHDLHLVMASTDHVICLNRHICCSGNPEHVSNDPSFIELFGPAQASTLALYNHHHSHQHDAHGDIIVDHPQPHNCDGHHCG</sequence>
<keyword evidence="6 12" id="KW-0067">ATP-binding</keyword>
<dbReference type="FunFam" id="3.40.50.300:FF:000392">
    <property type="entry name" value="Zinc import ATP-binding protein ZnuC"/>
    <property type="match status" value="1"/>
</dbReference>
<reference evidence="12 13" key="1">
    <citation type="submission" date="2017-01" db="EMBL/GenBank/DDBJ databases">
        <authorList>
            <person name="Mah S.A."/>
            <person name="Swanson W.J."/>
            <person name="Moy G.W."/>
            <person name="Vacquier V.D."/>
        </authorList>
    </citation>
    <scope>NUCLEOTIDE SEQUENCE [LARGE SCALE GENOMIC DNA]</scope>
    <source>
        <strain evidence="12 13">DSM 7027</strain>
    </source>
</reference>
<keyword evidence="13" id="KW-1185">Reference proteome</keyword>
<dbReference type="NCBIfam" id="NF007090">
    <property type="entry name" value="PRK09544.1"/>
    <property type="match status" value="1"/>
</dbReference>
<accession>A0A1N6WN69</accession>